<dbReference type="NCBIfam" id="TIGR00010">
    <property type="entry name" value="YchF/TatD family DNA exonuclease"/>
    <property type="match status" value="1"/>
</dbReference>
<dbReference type="SUPFAM" id="SSF51556">
    <property type="entry name" value="Metallo-dependent hydrolases"/>
    <property type="match status" value="1"/>
</dbReference>
<feature type="binding site" evidence="4">
    <location>
        <position position="132"/>
    </location>
    <ligand>
        <name>a divalent metal cation</name>
        <dbReference type="ChEBI" id="CHEBI:60240"/>
        <label>2</label>
    </ligand>
</feature>
<evidence type="ECO:0000256" key="1">
    <source>
        <dbReference type="ARBA" id="ARBA00009275"/>
    </source>
</evidence>
<proteinExistence type="inferred from homology"/>
<dbReference type="PROSITE" id="PS01137">
    <property type="entry name" value="TATD_1"/>
    <property type="match status" value="1"/>
</dbReference>
<dbReference type="GO" id="GO:0016788">
    <property type="term" value="F:hydrolase activity, acting on ester bonds"/>
    <property type="evidence" value="ECO:0007669"/>
    <property type="project" value="InterPro"/>
</dbReference>
<feature type="binding site" evidence="4">
    <location>
        <position position="96"/>
    </location>
    <ligand>
        <name>a divalent metal cation</name>
        <dbReference type="ChEBI" id="CHEBI:60240"/>
        <label>1</label>
    </ligand>
</feature>
<dbReference type="EMBL" id="JAUOPG010000011">
    <property type="protein sequence ID" value="MDO6454945.1"/>
    <property type="molecule type" value="Genomic_DNA"/>
</dbReference>
<dbReference type="GO" id="GO:0004536">
    <property type="term" value="F:DNA nuclease activity"/>
    <property type="evidence" value="ECO:0007669"/>
    <property type="project" value="InterPro"/>
</dbReference>
<comment type="similarity">
    <text evidence="1">Belongs to the metallo-dependent hydrolases superfamily. TatD-type hydrolase family.</text>
</comment>
<dbReference type="Gene3D" id="3.20.20.140">
    <property type="entry name" value="Metal-dependent hydrolases"/>
    <property type="match status" value="1"/>
</dbReference>
<name>A0AAW7XLD9_9GAMM</name>
<dbReference type="PANTHER" id="PTHR46124:SF3">
    <property type="entry name" value="HYDROLASE"/>
    <property type="match status" value="1"/>
</dbReference>
<dbReference type="PANTHER" id="PTHR46124">
    <property type="entry name" value="D-AMINOACYL-TRNA DEACYLASE"/>
    <property type="match status" value="1"/>
</dbReference>
<keyword evidence="2 4" id="KW-0479">Metal-binding</keyword>
<dbReference type="FunFam" id="3.20.20.140:FF:000005">
    <property type="entry name" value="TatD family hydrolase"/>
    <property type="match status" value="1"/>
</dbReference>
<organism evidence="5 6">
    <name type="scientific">Neptunomonas phycophila</name>
    <dbReference type="NCBI Taxonomy" id="1572645"/>
    <lineage>
        <taxon>Bacteria</taxon>
        <taxon>Pseudomonadati</taxon>
        <taxon>Pseudomonadota</taxon>
        <taxon>Gammaproteobacteria</taxon>
        <taxon>Oceanospirillales</taxon>
        <taxon>Oceanospirillaceae</taxon>
        <taxon>Neptunomonas</taxon>
    </lineage>
</organism>
<dbReference type="EC" id="3.1.-.-" evidence="5"/>
<evidence type="ECO:0000256" key="4">
    <source>
        <dbReference type="PIRSR" id="PIRSR005902-1"/>
    </source>
</evidence>
<feature type="binding site" evidence="4">
    <location>
        <position position="156"/>
    </location>
    <ligand>
        <name>a divalent metal cation</name>
        <dbReference type="ChEBI" id="CHEBI:60240"/>
        <label>2</label>
    </ligand>
</feature>
<dbReference type="InterPro" id="IPR015991">
    <property type="entry name" value="TatD/YcfH-like"/>
</dbReference>
<evidence type="ECO:0000256" key="2">
    <source>
        <dbReference type="ARBA" id="ARBA00022723"/>
    </source>
</evidence>
<accession>A0AAW7XLD9</accession>
<dbReference type="InterPro" id="IPR001130">
    <property type="entry name" value="TatD-like"/>
</dbReference>
<evidence type="ECO:0000313" key="6">
    <source>
        <dbReference type="Proteomes" id="UP001169862"/>
    </source>
</evidence>
<reference evidence="5" key="1">
    <citation type="submission" date="2023-07" db="EMBL/GenBank/DDBJ databases">
        <title>Genome content predicts the carbon catabolic preferences of heterotrophic bacteria.</title>
        <authorList>
            <person name="Gralka M."/>
        </authorList>
    </citation>
    <scope>NUCLEOTIDE SEQUENCE</scope>
    <source>
        <strain evidence="5">I2M16</strain>
    </source>
</reference>
<dbReference type="Pfam" id="PF01026">
    <property type="entry name" value="TatD_DNase"/>
    <property type="match status" value="1"/>
</dbReference>
<dbReference type="InterPro" id="IPR032466">
    <property type="entry name" value="Metal_Hydrolase"/>
</dbReference>
<dbReference type="Proteomes" id="UP001169862">
    <property type="component" value="Unassembled WGS sequence"/>
</dbReference>
<dbReference type="GO" id="GO:0005829">
    <property type="term" value="C:cytosol"/>
    <property type="evidence" value="ECO:0007669"/>
    <property type="project" value="TreeGrafter"/>
</dbReference>
<feature type="binding site" evidence="4">
    <location>
        <position position="206"/>
    </location>
    <ligand>
        <name>a divalent metal cation</name>
        <dbReference type="ChEBI" id="CHEBI:60240"/>
        <label>1</label>
    </ligand>
</feature>
<comment type="caution">
    <text evidence="5">The sequence shown here is derived from an EMBL/GenBank/DDBJ whole genome shotgun (WGS) entry which is preliminary data.</text>
</comment>
<feature type="binding site" evidence="4">
    <location>
        <position position="12"/>
    </location>
    <ligand>
        <name>a divalent metal cation</name>
        <dbReference type="ChEBI" id="CHEBI:60240"/>
        <label>1</label>
    </ligand>
</feature>
<dbReference type="AlphaFoldDB" id="A0AAW7XLD9"/>
<gene>
    <name evidence="5" type="ORF">Q4490_15350</name>
</gene>
<dbReference type="PIRSF" id="PIRSF005902">
    <property type="entry name" value="DNase_TatD"/>
    <property type="match status" value="1"/>
</dbReference>
<feature type="binding site" evidence="4">
    <location>
        <position position="10"/>
    </location>
    <ligand>
        <name>a divalent metal cation</name>
        <dbReference type="ChEBI" id="CHEBI:60240"/>
        <label>1</label>
    </ligand>
</feature>
<dbReference type="PROSITE" id="PS01090">
    <property type="entry name" value="TATD_2"/>
    <property type="match status" value="1"/>
</dbReference>
<evidence type="ECO:0000313" key="5">
    <source>
        <dbReference type="EMBL" id="MDO6454945.1"/>
    </source>
</evidence>
<keyword evidence="3 5" id="KW-0378">Hydrolase</keyword>
<dbReference type="RefSeq" id="WP_303551829.1">
    <property type="nucleotide sequence ID" value="NZ_CAXHZV010000008.1"/>
</dbReference>
<dbReference type="InterPro" id="IPR018228">
    <property type="entry name" value="DNase_TatD-rel_CS"/>
</dbReference>
<dbReference type="CDD" id="cd01310">
    <property type="entry name" value="TatD_DNAse"/>
    <property type="match status" value="1"/>
</dbReference>
<sequence>MAAGMLIDSHCHLDFSDFDADRDLIVNECAALGIHHFIIPGTTAARFESLVSLARQTTTFSFALGLHPYFMDEHEPAHLDQLEALLVTQNVCAVGEIGLDFYLPETNKAAQVDLFLAQLSLACQYQLPVILHVRKAHDEMTKLLRDYRFSGGGIVHAFTGSVQQAERYIELGFCLGLGGSITYPRANKVRKMAAALPDTCIVLETDSPDMPLSGYQGQRNTPAQLVKVAQQLAQLRGQSVDDIARFTTANVERTLGINAIKKLPKEL</sequence>
<protein>
    <submittedName>
        <fullName evidence="5">TatD family hydrolase</fullName>
        <ecNumber evidence="5">3.1.-.-</ecNumber>
    </submittedName>
</protein>
<dbReference type="GO" id="GO:0046872">
    <property type="term" value="F:metal ion binding"/>
    <property type="evidence" value="ECO:0007669"/>
    <property type="project" value="UniProtKB-KW"/>
</dbReference>
<evidence type="ECO:0000256" key="3">
    <source>
        <dbReference type="ARBA" id="ARBA00022801"/>
    </source>
</evidence>